<feature type="transmembrane region" description="Helical" evidence="2">
    <location>
        <begin position="451"/>
        <end position="469"/>
    </location>
</feature>
<dbReference type="Pfam" id="PF07698">
    <property type="entry name" value="7TM-7TMR_HD"/>
    <property type="match status" value="1"/>
</dbReference>
<feature type="compositionally biased region" description="Basic and acidic residues" evidence="1">
    <location>
        <begin position="798"/>
        <end position="809"/>
    </location>
</feature>
<evidence type="ECO:0000256" key="1">
    <source>
        <dbReference type="SAM" id="MobiDB-lite"/>
    </source>
</evidence>
<dbReference type="PROSITE" id="PS51831">
    <property type="entry name" value="HD"/>
    <property type="match status" value="1"/>
</dbReference>
<sequence>MAEKENASGISRLYGWGRSLWARWDRLRSSKTRAWQRYDRLGKIFLLLTLSLTITFILAPRPQQTFTHYNVGDIAREDVRAIKNFLVEDVETTAKRKKELLAEVPPVYDLDEQAASRIQERLHNALKFMRLEYQKLTVRPAQDPSRAAAKSPNAQLANELQKLRSEFNARLGSDIPPSTFNLLVKNEFSPTIEALVNQIISQFCYQGIISGHSLPKPEPPEILLRRLPSRREQLLRPPYPFLEVDNIRKPVANYCLEVAADFAPTDRWLACDLVQYLLVPNVTHNLAETQERQQIVLQKLHPTFFQVKRGEFIVREGERLTPLHLAKLKAQSLVYPQSRGLLMFLGIFFSIAIFLGLSYNLSRLALKRFPSRVRDLTFLAVLLLGATLLNLGLLRLGDLIAQVVPEMGGNLVYGWPIALAPMFAGLFLGLETGIVITFLTATLSALLLDKPFPMFLYFLSAGLVGIWGVRHCRERGDIIRAGLALSGVNFILLTSMKLLEFPFTAKELLIAQVFGLGGGLATAILVLGITPLIEGVFGYTSDIRLMELINLDQPILRDLMLLAPGTYHHSLVVGQIVEAAAEAIGANPLVAKAAAYYHDIGKIKKPAYFVENQLGGENKHEKLAPSMSALILISHVKDGVELARKNKLGDRLVDIIQQHHGTSLISYFYHKAKSQASNPQQVNIDDYRYPGPRPQTKEAGLVLIADQVEAASKTLEDPTPARIQGMVQKIINNIFADGQLDECELTLKELHLIAKHCNKILSGIFHQRIQYPQPVEKTRGHEDLDKQPAKKNGYKPGEPSDKSREDLKRLGLVHGGAKHHPSE</sequence>
<dbReference type="CDD" id="cd00077">
    <property type="entry name" value="HDc"/>
    <property type="match status" value="1"/>
</dbReference>
<keyword evidence="2" id="KW-1133">Transmembrane helix</keyword>
<dbReference type="NCBIfam" id="TIGR00277">
    <property type="entry name" value="HDIG"/>
    <property type="match status" value="1"/>
</dbReference>
<feature type="transmembrane region" description="Helical" evidence="2">
    <location>
        <begin position="508"/>
        <end position="533"/>
    </location>
</feature>
<dbReference type="PANTHER" id="PTHR36442">
    <property type="entry name" value="CYCLIC-DI-AMP PHOSPHODIESTERASE PGPH"/>
    <property type="match status" value="1"/>
</dbReference>
<gene>
    <name evidence="4" type="ORF">ENW48_08715</name>
</gene>
<feature type="transmembrane region" description="Helical" evidence="2">
    <location>
        <begin position="341"/>
        <end position="361"/>
    </location>
</feature>
<dbReference type="InterPro" id="IPR006674">
    <property type="entry name" value="HD_domain"/>
</dbReference>
<dbReference type="InterPro" id="IPR052722">
    <property type="entry name" value="PgpH_phosphodiesterase"/>
</dbReference>
<evidence type="ECO:0000256" key="2">
    <source>
        <dbReference type="SAM" id="Phobius"/>
    </source>
</evidence>
<dbReference type="InterPro" id="IPR006675">
    <property type="entry name" value="HDIG_dom"/>
</dbReference>
<feature type="transmembrane region" description="Helical" evidence="2">
    <location>
        <begin position="373"/>
        <end position="393"/>
    </location>
</feature>
<feature type="compositionally biased region" description="Basic and acidic residues" evidence="1">
    <location>
        <begin position="776"/>
        <end position="788"/>
    </location>
</feature>
<evidence type="ECO:0000313" key="4">
    <source>
        <dbReference type="EMBL" id="HGZ12287.1"/>
    </source>
</evidence>
<dbReference type="SUPFAM" id="SSF109604">
    <property type="entry name" value="HD-domain/PDEase-like"/>
    <property type="match status" value="1"/>
</dbReference>
<dbReference type="Gene3D" id="1.10.3210.10">
    <property type="entry name" value="Hypothetical protein af1432"/>
    <property type="match status" value="1"/>
</dbReference>
<name>A0A7C5AMI4_9BACT</name>
<dbReference type="EMBL" id="DTKJ01000059">
    <property type="protein sequence ID" value="HGZ12287.1"/>
    <property type="molecule type" value="Genomic_DNA"/>
</dbReference>
<feature type="transmembrane region" description="Helical" evidence="2">
    <location>
        <begin position="41"/>
        <end position="59"/>
    </location>
</feature>
<feature type="transmembrane region" description="Helical" evidence="2">
    <location>
        <begin position="481"/>
        <end position="499"/>
    </location>
</feature>
<dbReference type="SMART" id="SM00471">
    <property type="entry name" value="HDc"/>
    <property type="match status" value="1"/>
</dbReference>
<dbReference type="InterPro" id="IPR003607">
    <property type="entry name" value="HD/PDEase_dom"/>
</dbReference>
<reference evidence="4" key="1">
    <citation type="journal article" date="2020" name="mSystems">
        <title>Genome- and Community-Level Interaction Insights into Carbon Utilization and Element Cycling Functions of Hydrothermarchaeota in Hydrothermal Sediment.</title>
        <authorList>
            <person name="Zhou Z."/>
            <person name="Liu Y."/>
            <person name="Xu W."/>
            <person name="Pan J."/>
            <person name="Luo Z.H."/>
            <person name="Li M."/>
        </authorList>
    </citation>
    <scope>NUCLEOTIDE SEQUENCE [LARGE SCALE GENOMIC DNA]</scope>
    <source>
        <strain evidence="4">SpSt-853</strain>
    </source>
</reference>
<feature type="transmembrane region" description="Helical" evidence="2">
    <location>
        <begin position="413"/>
        <end position="439"/>
    </location>
</feature>
<dbReference type="PANTHER" id="PTHR36442:SF1">
    <property type="entry name" value="CYCLIC-DI-AMP PHOSPHODIESTERASE PGPH"/>
    <property type="match status" value="1"/>
</dbReference>
<dbReference type="InterPro" id="IPR011621">
    <property type="entry name" value="Metal-dep_PHydrolase_7TM_intra"/>
</dbReference>
<dbReference type="InterPro" id="IPR011624">
    <property type="entry name" value="Metal-dep_PHydrolase_7TM_extra"/>
</dbReference>
<dbReference type="Pfam" id="PF07697">
    <property type="entry name" value="7TMR-HDED"/>
    <property type="match status" value="1"/>
</dbReference>
<dbReference type="Pfam" id="PF01966">
    <property type="entry name" value="HD"/>
    <property type="match status" value="1"/>
</dbReference>
<comment type="caution">
    <text evidence="4">The sequence shown here is derived from an EMBL/GenBank/DDBJ whole genome shotgun (WGS) entry which is preliminary data.</text>
</comment>
<proteinExistence type="predicted"/>
<dbReference type="AlphaFoldDB" id="A0A7C5AMI4"/>
<keyword evidence="2" id="KW-0472">Membrane</keyword>
<accession>A0A7C5AMI4</accession>
<keyword evidence="2" id="KW-0812">Transmembrane</keyword>
<evidence type="ECO:0000259" key="3">
    <source>
        <dbReference type="PROSITE" id="PS51831"/>
    </source>
</evidence>
<feature type="region of interest" description="Disordered" evidence="1">
    <location>
        <begin position="773"/>
        <end position="823"/>
    </location>
</feature>
<organism evidence="4">
    <name type="scientific">Desulfobacca acetoxidans</name>
    <dbReference type="NCBI Taxonomy" id="60893"/>
    <lineage>
        <taxon>Bacteria</taxon>
        <taxon>Pseudomonadati</taxon>
        <taxon>Thermodesulfobacteriota</taxon>
        <taxon>Desulfobaccia</taxon>
        <taxon>Desulfobaccales</taxon>
        <taxon>Desulfobaccaceae</taxon>
        <taxon>Desulfobacca</taxon>
    </lineage>
</organism>
<protein>
    <submittedName>
        <fullName evidence="4">HDIG domain-containing protein</fullName>
    </submittedName>
</protein>
<feature type="domain" description="HD" evidence="3">
    <location>
        <begin position="566"/>
        <end position="711"/>
    </location>
</feature>